<dbReference type="PANTHER" id="PTHR36799:SF2">
    <property type="entry name" value="PROTEIN CHLORORESPIRATORY REDUCTION 42, CHLOROPLASTIC"/>
    <property type="match status" value="1"/>
</dbReference>
<dbReference type="RefSeq" id="WP_012597047.1">
    <property type="nucleotide sequence ID" value="NC_011726.1"/>
</dbReference>
<dbReference type="OrthoDB" id="463889at2"/>
<keyword evidence="2" id="KW-1185">Reference proteome</keyword>
<dbReference type="HOGENOM" id="CLU_180541_1_1_3"/>
<proteinExistence type="predicted"/>
<reference evidence="2" key="1">
    <citation type="journal article" date="2011" name="MBio">
        <title>Novel metabolic attributes of the genus Cyanothece, comprising a group of unicellular nitrogen-fixing Cyanobacteria.</title>
        <authorList>
            <person name="Bandyopadhyay A."/>
            <person name="Elvitigala T."/>
            <person name="Welsh E."/>
            <person name="Stockel J."/>
            <person name="Liberton M."/>
            <person name="Min H."/>
            <person name="Sherman L.A."/>
            <person name="Pakrasi H.B."/>
        </authorList>
    </citation>
    <scope>NUCLEOTIDE SEQUENCE [LARGE SCALE GENOMIC DNA]</scope>
    <source>
        <strain evidence="2">PCC 8801</strain>
    </source>
</reference>
<protein>
    <recommendedName>
        <fullName evidence="3">DUF3148 domain-containing protein</fullName>
    </recommendedName>
</protein>
<dbReference type="AlphaFoldDB" id="B7K483"/>
<dbReference type="InterPro" id="IPR021495">
    <property type="entry name" value="CRR42-like"/>
</dbReference>
<dbReference type="EMBL" id="CP001287">
    <property type="protein sequence ID" value="ACK67789.1"/>
    <property type="molecule type" value="Genomic_DNA"/>
</dbReference>
<gene>
    <name evidence="1" type="ordered locus">PCC8801_3839</name>
</gene>
<dbReference type="Pfam" id="PF11347">
    <property type="entry name" value="CRR42-like"/>
    <property type="match status" value="1"/>
</dbReference>
<dbReference type="eggNOG" id="ENOG50330CE">
    <property type="taxonomic scope" value="Bacteria"/>
</dbReference>
<evidence type="ECO:0000313" key="1">
    <source>
        <dbReference type="EMBL" id="ACK67789.1"/>
    </source>
</evidence>
<dbReference type="KEGG" id="cyp:PCC8801_3839"/>
<dbReference type="PANTHER" id="PTHR36799">
    <property type="match status" value="1"/>
</dbReference>
<dbReference type="Proteomes" id="UP000008204">
    <property type="component" value="Chromosome"/>
</dbReference>
<organism evidence="1 2">
    <name type="scientific">Rippkaea orientalis (strain PCC 8801 / RF-1)</name>
    <name type="common">Cyanothece sp. (strain PCC 8801)</name>
    <dbReference type="NCBI Taxonomy" id="41431"/>
    <lineage>
        <taxon>Bacteria</taxon>
        <taxon>Bacillati</taxon>
        <taxon>Cyanobacteriota</taxon>
        <taxon>Cyanophyceae</taxon>
        <taxon>Oscillatoriophycideae</taxon>
        <taxon>Chroococcales</taxon>
        <taxon>Aphanothecaceae</taxon>
        <taxon>Rippkaea</taxon>
        <taxon>Rippkaea orientalis</taxon>
    </lineage>
</organism>
<sequence length="82" mass="9370">MDASEITAGCQVRLINRPPYLKTADPMPMLRPPDILAIGEEGTIVDRRPGNYWRVRFARGVFLLESQYLEKVVPPELSKEEK</sequence>
<evidence type="ECO:0008006" key="3">
    <source>
        <dbReference type="Google" id="ProtNLM"/>
    </source>
</evidence>
<dbReference type="NCBIfam" id="NF045913">
    <property type="entry name" value="RegSipA"/>
    <property type="match status" value="1"/>
</dbReference>
<dbReference type="STRING" id="41431.PCC8801_3839"/>
<evidence type="ECO:0000313" key="2">
    <source>
        <dbReference type="Proteomes" id="UP000008204"/>
    </source>
</evidence>
<name>B7K483_RIPO1</name>
<accession>B7K483</accession>